<dbReference type="GO" id="GO:0002188">
    <property type="term" value="P:translation reinitiation"/>
    <property type="evidence" value="ECO:0007669"/>
    <property type="project" value="TreeGrafter"/>
</dbReference>
<organism evidence="5 6">
    <name type="scientific">Pararcticibacter amylolyticus</name>
    <dbReference type="NCBI Taxonomy" id="2173175"/>
    <lineage>
        <taxon>Bacteria</taxon>
        <taxon>Pseudomonadati</taxon>
        <taxon>Bacteroidota</taxon>
        <taxon>Sphingobacteriia</taxon>
        <taxon>Sphingobacteriales</taxon>
        <taxon>Sphingobacteriaceae</taxon>
        <taxon>Pararcticibacter</taxon>
    </lineage>
</organism>
<keyword evidence="6" id="KW-1185">Reference proteome</keyword>
<feature type="domain" description="SUI1" evidence="4">
    <location>
        <begin position="46"/>
        <end position="106"/>
    </location>
</feature>
<dbReference type="Proteomes" id="UP000245647">
    <property type="component" value="Unassembled WGS sequence"/>
</dbReference>
<protein>
    <submittedName>
        <fullName evidence="5">Translation initiation factor</fullName>
    </submittedName>
</protein>
<evidence type="ECO:0000313" key="5">
    <source>
        <dbReference type="EMBL" id="PWG82370.1"/>
    </source>
</evidence>
<dbReference type="InterPro" id="IPR050318">
    <property type="entry name" value="DENR/SUI1_TIF"/>
</dbReference>
<evidence type="ECO:0000256" key="3">
    <source>
        <dbReference type="ARBA" id="ARBA00022917"/>
    </source>
</evidence>
<keyword evidence="3" id="KW-0648">Protein biosynthesis</keyword>
<sequence length="114" mass="12338">MSKKIKNVSGVVYSTNPDFEFQLDTPEATETLPPEKQNLRVSLDRKQRGGKVVTLITGFSGTEEDLEILGKKLKQKCGTGGSAKNGEIVVQGDFCEKIMTALKADGYKVKKSGG</sequence>
<evidence type="ECO:0000256" key="2">
    <source>
        <dbReference type="ARBA" id="ARBA00022845"/>
    </source>
</evidence>
<dbReference type="EMBL" id="QEAS01000001">
    <property type="protein sequence ID" value="PWG82370.1"/>
    <property type="molecule type" value="Genomic_DNA"/>
</dbReference>
<dbReference type="GO" id="GO:0006417">
    <property type="term" value="P:regulation of translation"/>
    <property type="evidence" value="ECO:0007669"/>
    <property type="project" value="UniProtKB-KW"/>
</dbReference>
<dbReference type="InterPro" id="IPR005872">
    <property type="entry name" value="SUI1_arc_bac"/>
</dbReference>
<comment type="similarity">
    <text evidence="1">Belongs to the SUI1 family.</text>
</comment>
<dbReference type="PANTHER" id="PTHR12789:SF0">
    <property type="entry name" value="DENSITY-REGULATED PROTEIN"/>
    <property type="match status" value="1"/>
</dbReference>
<dbReference type="AlphaFoldDB" id="A0A2U2PLU9"/>
<dbReference type="GO" id="GO:0003743">
    <property type="term" value="F:translation initiation factor activity"/>
    <property type="evidence" value="ECO:0007669"/>
    <property type="project" value="UniProtKB-KW"/>
</dbReference>
<keyword evidence="2" id="KW-0810">Translation regulation</keyword>
<evidence type="ECO:0000256" key="1">
    <source>
        <dbReference type="ARBA" id="ARBA00005422"/>
    </source>
</evidence>
<dbReference type="InterPro" id="IPR001950">
    <property type="entry name" value="SUI1"/>
</dbReference>
<dbReference type="GO" id="GO:0001731">
    <property type="term" value="P:formation of translation preinitiation complex"/>
    <property type="evidence" value="ECO:0007669"/>
    <property type="project" value="TreeGrafter"/>
</dbReference>
<dbReference type="Pfam" id="PF01253">
    <property type="entry name" value="SUI1"/>
    <property type="match status" value="1"/>
</dbReference>
<reference evidence="5 6" key="1">
    <citation type="submission" date="2018-04" db="EMBL/GenBank/DDBJ databases">
        <title>Pedobacter chongqingensis sp. nov., isolated from a rottenly hemp rope.</title>
        <authorList>
            <person name="Cai Y."/>
        </authorList>
    </citation>
    <scope>NUCLEOTIDE SEQUENCE [LARGE SCALE GENOMIC DNA]</scope>
    <source>
        <strain evidence="5 6">FJ4-8</strain>
    </source>
</reference>
<accession>A0A2U2PLU9</accession>
<gene>
    <name evidence="5" type="ORF">DDR33_00415</name>
</gene>
<dbReference type="SUPFAM" id="SSF55159">
    <property type="entry name" value="eIF1-like"/>
    <property type="match status" value="1"/>
</dbReference>
<dbReference type="RefSeq" id="WP_109413789.1">
    <property type="nucleotide sequence ID" value="NZ_QEAS01000001.1"/>
</dbReference>
<comment type="caution">
    <text evidence="5">The sequence shown here is derived from an EMBL/GenBank/DDBJ whole genome shotgun (WGS) entry which is preliminary data.</text>
</comment>
<keyword evidence="5" id="KW-0396">Initiation factor</keyword>
<dbReference type="PIRSF" id="PIRSF037511">
    <property type="entry name" value="Transl_init_SUI1_pro"/>
    <property type="match status" value="1"/>
</dbReference>
<dbReference type="OrthoDB" id="9792915at2"/>
<proteinExistence type="inferred from homology"/>
<dbReference type="PANTHER" id="PTHR12789">
    <property type="entry name" value="DENSITY-REGULATED PROTEIN HOMOLOG"/>
    <property type="match status" value="1"/>
</dbReference>
<dbReference type="Gene3D" id="3.30.780.10">
    <property type="entry name" value="SUI1-like domain"/>
    <property type="match status" value="1"/>
</dbReference>
<dbReference type="CDD" id="cd11567">
    <property type="entry name" value="YciH_like"/>
    <property type="match status" value="1"/>
</dbReference>
<dbReference type="GO" id="GO:0003729">
    <property type="term" value="F:mRNA binding"/>
    <property type="evidence" value="ECO:0007669"/>
    <property type="project" value="TreeGrafter"/>
</dbReference>
<dbReference type="InterPro" id="IPR036877">
    <property type="entry name" value="SUI1_dom_sf"/>
</dbReference>
<evidence type="ECO:0000259" key="4">
    <source>
        <dbReference type="PROSITE" id="PS50296"/>
    </source>
</evidence>
<evidence type="ECO:0000313" key="6">
    <source>
        <dbReference type="Proteomes" id="UP000245647"/>
    </source>
</evidence>
<name>A0A2U2PLU9_9SPHI</name>
<dbReference type="PROSITE" id="PS50296">
    <property type="entry name" value="SUI1"/>
    <property type="match status" value="1"/>
</dbReference>